<evidence type="ECO:0000313" key="3">
    <source>
        <dbReference type="Proteomes" id="UP000001542"/>
    </source>
</evidence>
<dbReference type="Gene3D" id="1.25.40.20">
    <property type="entry name" value="Ankyrin repeat-containing domain"/>
    <property type="match status" value="1"/>
</dbReference>
<dbReference type="OrthoDB" id="194358at2759"/>
<sequence length="57" mass="6547">MIESFISHGADINAKDEEGNSPLHYAFEEEFLLSSVIHLFFLSSVIFIYEILDLNKI</sequence>
<dbReference type="InParanoid" id="A2G5G6"/>
<proteinExistence type="predicted"/>
<reference evidence="2" key="1">
    <citation type="submission" date="2006-10" db="EMBL/GenBank/DDBJ databases">
        <authorList>
            <person name="Amadeo P."/>
            <person name="Zhao Q."/>
            <person name="Wortman J."/>
            <person name="Fraser-Liggett C."/>
            <person name="Carlton J."/>
        </authorList>
    </citation>
    <scope>NUCLEOTIDE SEQUENCE</scope>
    <source>
        <strain evidence="2">G3</strain>
    </source>
</reference>
<keyword evidence="1" id="KW-0812">Transmembrane</keyword>
<reference evidence="2" key="2">
    <citation type="journal article" date="2007" name="Science">
        <title>Draft genome sequence of the sexually transmitted pathogen Trichomonas vaginalis.</title>
        <authorList>
            <person name="Carlton J.M."/>
            <person name="Hirt R.P."/>
            <person name="Silva J.C."/>
            <person name="Delcher A.L."/>
            <person name="Schatz M."/>
            <person name="Zhao Q."/>
            <person name="Wortman J.R."/>
            <person name="Bidwell S.L."/>
            <person name="Alsmark U.C.M."/>
            <person name="Besteiro S."/>
            <person name="Sicheritz-Ponten T."/>
            <person name="Noel C.J."/>
            <person name="Dacks J.B."/>
            <person name="Foster P.G."/>
            <person name="Simillion C."/>
            <person name="Van de Peer Y."/>
            <person name="Miranda-Saavedra D."/>
            <person name="Barton G.J."/>
            <person name="Westrop G.D."/>
            <person name="Mueller S."/>
            <person name="Dessi D."/>
            <person name="Fiori P.L."/>
            <person name="Ren Q."/>
            <person name="Paulsen I."/>
            <person name="Zhang H."/>
            <person name="Bastida-Corcuera F.D."/>
            <person name="Simoes-Barbosa A."/>
            <person name="Brown M.T."/>
            <person name="Hayes R.D."/>
            <person name="Mukherjee M."/>
            <person name="Okumura C.Y."/>
            <person name="Schneider R."/>
            <person name="Smith A.J."/>
            <person name="Vanacova S."/>
            <person name="Villalvazo M."/>
            <person name="Haas B.J."/>
            <person name="Pertea M."/>
            <person name="Feldblyum T.V."/>
            <person name="Utterback T.R."/>
            <person name="Shu C.L."/>
            <person name="Osoegawa K."/>
            <person name="de Jong P.J."/>
            <person name="Hrdy I."/>
            <person name="Horvathova L."/>
            <person name="Zubacova Z."/>
            <person name="Dolezal P."/>
            <person name="Malik S.B."/>
            <person name="Logsdon J.M. Jr."/>
            <person name="Henze K."/>
            <person name="Gupta A."/>
            <person name="Wang C.C."/>
            <person name="Dunne R.L."/>
            <person name="Upcroft J.A."/>
            <person name="Upcroft P."/>
            <person name="White O."/>
            <person name="Salzberg S.L."/>
            <person name="Tang P."/>
            <person name="Chiu C.-H."/>
            <person name="Lee Y.-S."/>
            <person name="Embley T.M."/>
            <person name="Coombs G.H."/>
            <person name="Mottram J.C."/>
            <person name="Tachezy J."/>
            <person name="Fraser-Liggett C.M."/>
            <person name="Johnson P.J."/>
        </authorList>
    </citation>
    <scope>NUCLEOTIDE SEQUENCE [LARGE SCALE GENOMIC DNA]</scope>
    <source>
        <strain evidence="2">G3</strain>
    </source>
</reference>
<name>A2G5G6_TRIV3</name>
<feature type="transmembrane region" description="Helical" evidence="1">
    <location>
        <begin position="31"/>
        <end position="52"/>
    </location>
</feature>
<dbReference type="VEuPathDB" id="TrichDB:TVAGG3_0718670"/>
<dbReference type="InterPro" id="IPR002110">
    <property type="entry name" value="Ankyrin_rpt"/>
</dbReference>
<protein>
    <submittedName>
        <fullName evidence="2">Uncharacterized protein</fullName>
    </submittedName>
</protein>
<accession>A2G5G6</accession>
<dbReference type="AlphaFoldDB" id="A2G5G6"/>
<dbReference type="VEuPathDB" id="TrichDB:TVAG_165850"/>
<dbReference type="EMBL" id="DS114424">
    <property type="protein sequence ID" value="EAX87607.1"/>
    <property type="molecule type" value="Genomic_DNA"/>
</dbReference>
<gene>
    <name evidence="2" type="ORF">TVAG_165850</name>
</gene>
<evidence type="ECO:0000256" key="1">
    <source>
        <dbReference type="SAM" id="Phobius"/>
    </source>
</evidence>
<evidence type="ECO:0000313" key="2">
    <source>
        <dbReference type="EMBL" id="EAX87607.1"/>
    </source>
</evidence>
<dbReference type="Proteomes" id="UP000001542">
    <property type="component" value="Unassembled WGS sequence"/>
</dbReference>
<dbReference type="Pfam" id="PF13637">
    <property type="entry name" value="Ank_4"/>
    <property type="match status" value="1"/>
</dbReference>
<dbReference type="InterPro" id="IPR036770">
    <property type="entry name" value="Ankyrin_rpt-contain_sf"/>
</dbReference>
<keyword evidence="1" id="KW-1133">Transmembrane helix</keyword>
<dbReference type="SMR" id="A2G5G6"/>
<dbReference type="SUPFAM" id="SSF48403">
    <property type="entry name" value="Ankyrin repeat"/>
    <property type="match status" value="1"/>
</dbReference>
<organism evidence="2 3">
    <name type="scientific">Trichomonas vaginalis (strain ATCC PRA-98 / G3)</name>
    <dbReference type="NCBI Taxonomy" id="412133"/>
    <lineage>
        <taxon>Eukaryota</taxon>
        <taxon>Metamonada</taxon>
        <taxon>Parabasalia</taxon>
        <taxon>Trichomonadida</taxon>
        <taxon>Trichomonadidae</taxon>
        <taxon>Trichomonas</taxon>
    </lineage>
</organism>
<keyword evidence="1" id="KW-0472">Membrane</keyword>
<keyword evidence="3" id="KW-1185">Reference proteome</keyword>